<dbReference type="InterPro" id="IPR037401">
    <property type="entry name" value="SnoaL-like"/>
</dbReference>
<accession>A0A558R434</accession>
<gene>
    <name evidence="3" type="ORF">FOY91_10650</name>
</gene>
<dbReference type="CDD" id="cd00531">
    <property type="entry name" value="NTF2_like"/>
    <property type="match status" value="1"/>
</dbReference>
<dbReference type="Gene3D" id="3.10.450.50">
    <property type="match status" value="1"/>
</dbReference>
<evidence type="ECO:0000259" key="2">
    <source>
        <dbReference type="Pfam" id="PF13577"/>
    </source>
</evidence>
<dbReference type="InterPro" id="IPR032710">
    <property type="entry name" value="NTF2-like_dom_sf"/>
</dbReference>
<organism evidence="3 4">
    <name type="scientific">Alterirhizorhabdus solaris</name>
    <dbReference type="NCBI Taxonomy" id="2529389"/>
    <lineage>
        <taxon>Bacteria</taxon>
        <taxon>Pseudomonadati</taxon>
        <taxon>Pseudomonadota</taxon>
        <taxon>Alphaproteobacteria</taxon>
        <taxon>Sphingomonadales</taxon>
        <taxon>Rhizorhabdaceae</taxon>
        <taxon>Alterirhizorhabdus</taxon>
    </lineage>
</organism>
<dbReference type="AlphaFoldDB" id="A0A558R434"/>
<keyword evidence="1" id="KW-0732">Signal</keyword>
<comment type="caution">
    <text evidence="3">The sequence shown here is derived from an EMBL/GenBank/DDBJ whole genome shotgun (WGS) entry which is preliminary data.</text>
</comment>
<dbReference type="Pfam" id="PF13577">
    <property type="entry name" value="SnoaL_4"/>
    <property type="match status" value="1"/>
</dbReference>
<sequence>MRRRALWAVAALPIGLAAAAAAKAPARPAGEDLASRLDRLEAKEAVARVLNDYARANDRVDEALLRSCFWPESRHHHGGFDGASSDFIGFAMKILRAVKYTAHHISNIAVDVKGDRAFSECYYFAHHRRDAKTGGGEEDAFFEGRYIDRLERRGGVWKIIQRRGLSDYSVVSPAATPIASWPAGQHSGRFPDDDYYAMRRAFEAG</sequence>
<proteinExistence type="predicted"/>
<feature type="signal peptide" evidence="1">
    <location>
        <begin position="1"/>
        <end position="19"/>
    </location>
</feature>
<feature type="chain" id="PRO_5021797522" evidence="1">
    <location>
        <begin position="20"/>
        <end position="205"/>
    </location>
</feature>
<dbReference type="SUPFAM" id="SSF54427">
    <property type="entry name" value="NTF2-like"/>
    <property type="match status" value="1"/>
</dbReference>
<protein>
    <submittedName>
        <fullName evidence="3">Nuclear transport factor 2 family protein</fullName>
    </submittedName>
</protein>
<name>A0A558R434_9SPHN</name>
<dbReference type="OrthoDB" id="7585039at2"/>
<reference evidence="3 4" key="1">
    <citation type="submission" date="2019-07" db="EMBL/GenBank/DDBJ databases">
        <title>Sphingomonas solaris sp. nov., isolated from a solar panel from Boston, Massachusetts.</title>
        <authorList>
            <person name="Tanner K."/>
            <person name="Pascual J."/>
            <person name="Mancuso C."/>
            <person name="Pereto J."/>
            <person name="Khalil A."/>
            <person name="Vilanova C."/>
        </authorList>
    </citation>
    <scope>NUCLEOTIDE SEQUENCE [LARGE SCALE GENOMIC DNA]</scope>
    <source>
        <strain evidence="3 4">R4DWN</strain>
    </source>
</reference>
<evidence type="ECO:0000313" key="3">
    <source>
        <dbReference type="EMBL" id="TVV74107.1"/>
    </source>
</evidence>
<dbReference type="Proteomes" id="UP000318681">
    <property type="component" value="Unassembled WGS sequence"/>
</dbReference>
<evidence type="ECO:0000256" key="1">
    <source>
        <dbReference type="SAM" id="SignalP"/>
    </source>
</evidence>
<dbReference type="EMBL" id="VNIM01000038">
    <property type="protein sequence ID" value="TVV74107.1"/>
    <property type="molecule type" value="Genomic_DNA"/>
</dbReference>
<keyword evidence="4" id="KW-1185">Reference proteome</keyword>
<feature type="domain" description="SnoaL-like" evidence="2">
    <location>
        <begin position="39"/>
        <end position="163"/>
    </location>
</feature>
<evidence type="ECO:0000313" key="4">
    <source>
        <dbReference type="Proteomes" id="UP000318681"/>
    </source>
</evidence>